<dbReference type="Proteomes" id="UP000636800">
    <property type="component" value="Chromosome 1"/>
</dbReference>
<keyword evidence="1" id="KW-0732">Signal</keyword>
<feature type="signal peptide" evidence="1">
    <location>
        <begin position="1"/>
        <end position="20"/>
    </location>
</feature>
<evidence type="ECO:0000256" key="1">
    <source>
        <dbReference type="SAM" id="SignalP"/>
    </source>
</evidence>
<comment type="caution">
    <text evidence="2">The sequence shown here is derived from an EMBL/GenBank/DDBJ whole genome shotgun (WGS) entry which is preliminary data.</text>
</comment>
<proteinExistence type="predicted"/>
<name>A0A835S415_VANPL</name>
<dbReference type="AlphaFoldDB" id="A0A835S415"/>
<evidence type="ECO:0000313" key="2">
    <source>
        <dbReference type="EMBL" id="KAG0499576.1"/>
    </source>
</evidence>
<dbReference type="EMBL" id="JADCNL010000001">
    <property type="protein sequence ID" value="KAG0499576.1"/>
    <property type="molecule type" value="Genomic_DNA"/>
</dbReference>
<feature type="chain" id="PRO_5032494255" evidence="1">
    <location>
        <begin position="21"/>
        <end position="128"/>
    </location>
</feature>
<accession>A0A835S415</accession>
<organism evidence="2 3">
    <name type="scientific">Vanilla planifolia</name>
    <name type="common">Vanilla</name>
    <dbReference type="NCBI Taxonomy" id="51239"/>
    <lineage>
        <taxon>Eukaryota</taxon>
        <taxon>Viridiplantae</taxon>
        <taxon>Streptophyta</taxon>
        <taxon>Embryophyta</taxon>
        <taxon>Tracheophyta</taxon>
        <taxon>Spermatophyta</taxon>
        <taxon>Magnoliopsida</taxon>
        <taxon>Liliopsida</taxon>
        <taxon>Asparagales</taxon>
        <taxon>Orchidaceae</taxon>
        <taxon>Vanilloideae</taxon>
        <taxon>Vanilleae</taxon>
        <taxon>Vanilla</taxon>
    </lineage>
</organism>
<keyword evidence="3" id="KW-1185">Reference proteome</keyword>
<protein>
    <submittedName>
        <fullName evidence="2">Uncharacterized protein</fullName>
    </submittedName>
</protein>
<gene>
    <name evidence="2" type="ORF">HPP92_004267</name>
</gene>
<evidence type="ECO:0000313" key="3">
    <source>
        <dbReference type="Proteomes" id="UP000636800"/>
    </source>
</evidence>
<reference evidence="2 3" key="1">
    <citation type="journal article" date="2020" name="Nat. Food">
        <title>A phased Vanilla planifolia genome enables genetic improvement of flavour and production.</title>
        <authorList>
            <person name="Hasing T."/>
            <person name="Tang H."/>
            <person name="Brym M."/>
            <person name="Khazi F."/>
            <person name="Huang T."/>
            <person name="Chambers A.H."/>
        </authorList>
    </citation>
    <scope>NUCLEOTIDE SEQUENCE [LARGE SCALE GENOMIC DNA]</scope>
    <source>
        <tissue evidence="2">Leaf</tissue>
    </source>
</reference>
<sequence>MRVRVFLLLIFGELTKWIRPRNGEGEAPVGITWASQTTGKGLHGFVVKPQSQLPPQQVTPGDHRYFLVLPSSRSLSLSVKPREFRLPMSVRFAKGNAENGADTSSLFLRCRFCQTSKESPILGSITLR</sequence>